<keyword evidence="1" id="KW-1133">Transmembrane helix</keyword>
<dbReference type="EMBL" id="JAWHQM010000046">
    <property type="protein sequence ID" value="KAK5634959.1"/>
    <property type="molecule type" value="Genomic_DNA"/>
</dbReference>
<keyword evidence="1" id="KW-0472">Membrane</keyword>
<feature type="transmembrane region" description="Helical" evidence="1">
    <location>
        <begin position="25"/>
        <end position="47"/>
    </location>
</feature>
<keyword evidence="3" id="KW-1185">Reference proteome</keyword>
<sequence length="101" mass="11314">MGVMEQSGLVPATVMDDAPGSIDDILALLFLCISPLGRIIRLLVAVCRAQRVGGRNINREDEEEERTNTTAHQRQWIDACLRRSTEYNPRAVRFSKQMAGN</sequence>
<evidence type="ECO:0000313" key="3">
    <source>
        <dbReference type="Proteomes" id="UP001305414"/>
    </source>
</evidence>
<dbReference type="AlphaFoldDB" id="A0AAN7UVC0"/>
<comment type="caution">
    <text evidence="2">The sequence shown here is derived from an EMBL/GenBank/DDBJ whole genome shotgun (WGS) entry which is preliminary data.</text>
</comment>
<proteinExistence type="predicted"/>
<keyword evidence="1" id="KW-0812">Transmembrane</keyword>
<evidence type="ECO:0000313" key="2">
    <source>
        <dbReference type="EMBL" id="KAK5634959.1"/>
    </source>
</evidence>
<protein>
    <submittedName>
        <fullName evidence="2">Uncharacterized protein</fullName>
    </submittedName>
</protein>
<organism evidence="2 3">
    <name type="scientific">Xylaria bambusicola</name>
    <dbReference type="NCBI Taxonomy" id="326684"/>
    <lineage>
        <taxon>Eukaryota</taxon>
        <taxon>Fungi</taxon>
        <taxon>Dikarya</taxon>
        <taxon>Ascomycota</taxon>
        <taxon>Pezizomycotina</taxon>
        <taxon>Sordariomycetes</taxon>
        <taxon>Xylariomycetidae</taxon>
        <taxon>Xylariales</taxon>
        <taxon>Xylariaceae</taxon>
        <taxon>Xylaria</taxon>
    </lineage>
</organism>
<reference evidence="2 3" key="1">
    <citation type="submission" date="2023-10" db="EMBL/GenBank/DDBJ databases">
        <title>Draft genome sequence of Xylaria bambusicola isolate GMP-LS, the root and basal stem rot pathogen of sugarcane in Indonesia.</title>
        <authorList>
            <person name="Selvaraj P."/>
            <person name="Muralishankar V."/>
            <person name="Muruganantham S."/>
            <person name="Sp S."/>
            <person name="Haryani S."/>
            <person name="Lau K.J.X."/>
            <person name="Naqvi N.I."/>
        </authorList>
    </citation>
    <scope>NUCLEOTIDE SEQUENCE [LARGE SCALE GENOMIC DNA]</scope>
    <source>
        <strain evidence="2">GMP-LS</strain>
    </source>
</reference>
<evidence type="ECO:0000256" key="1">
    <source>
        <dbReference type="SAM" id="Phobius"/>
    </source>
</evidence>
<dbReference type="Proteomes" id="UP001305414">
    <property type="component" value="Unassembled WGS sequence"/>
</dbReference>
<name>A0AAN7UVC0_9PEZI</name>
<accession>A0AAN7UVC0</accession>
<gene>
    <name evidence="2" type="ORF">RRF57_010672</name>
</gene>